<accession>A0ABQ3QWU9</accession>
<feature type="compositionally biased region" description="Polar residues" evidence="1">
    <location>
        <begin position="108"/>
        <end position="117"/>
    </location>
</feature>
<keyword evidence="3" id="KW-1185">Reference proteome</keyword>
<evidence type="ECO:0000313" key="3">
    <source>
        <dbReference type="Proteomes" id="UP001050808"/>
    </source>
</evidence>
<dbReference type="RefSeq" id="WP_189963159.1">
    <property type="nucleotide sequence ID" value="NZ_BMUA01000008.1"/>
</dbReference>
<feature type="region of interest" description="Disordered" evidence="1">
    <location>
        <begin position="60"/>
        <end position="87"/>
    </location>
</feature>
<organism evidence="2 3">
    <name type="scientific">Streptomyces violascens</name>
    <dbReference type="NCBI Taxonomy" id="67381"/>
    <lineage>
        <taxon>Bacteria</taxon>
        <taxon>Bacillati</taxon>
        <taxon>Actinomycetota</taxon>
        <taxon>Actinomycetes</taxon>
        <taxon>Kitasatosporales</taxon>
        <taxon>Streptomycetaceae</taxon>
        <taxon>Streptomyces</taxon>
    </lineage>
</organism>
<gene>
    <name evidence="2" type="ORF">Sviol_60970</name>
</gene>
<evidence type="ECO:0000313" key="2">
    <source>
        <dbReference type="EMBL" id="GHI41689.1"/>
    </source>
</evidence>
<feature type="compositionally biased region" description="Basic and acidic residues" evidence="1">
    <location>
        <begin position="73"/>
        <end position="84"/>
    </location>
</feature>
<protein>
    <submittedName>
        <fullName evidence="2">Uncharacterized protein</fullName>
    </submittedName>
</protein>
<dbReference type="EMBL" id="BNDY01000017">
    <property type="protein sequence ID" value="GHI41689.1"/>
    <property type="molecule type" value="Genomic_DNA"/>
</dbReference>
<name>A0ABQ3QWU9_9ACTN</name>
<dbReference type="Proteomes" id="UP001050808">
    <property type="component" value="Unassembled WGS sequence"/>
</dbReference>
<comment type="caution">
    <text evidence="2">The sequence shown here is derived from an EMBL/GenBank/DDBJ whole genome shotgun (WGS) entry which is preliminary data.</text>
</comment>
<feature type="region of interest" description="Disordered" evidence="1">
    <location>
        <begin position="106"/>
        <end position="146"/>
    </location>
</feature>
<proteinExistence type="predicted"/>
<evidence type="ECO:0000256" key="1">
    <source>
        <dbReference type="SAM" id="MobiDB-lite"/>
    </source>
</evidence>
<feature type="compositionally biased region" description="Basic and acidic residues" evidence="1">
    <location>
        <begin position="132"/>
        <end position="146"/>
    </location>
</feature>
<reference evidence="2" key="1">
    <citation type="submission" date="2024-05" db="EMBL/GenBank/DDBJ databases">
        <title>Whole genome shotgun sequence of Streptomyces violascens NBRC 12920.</title>
        <authorList>
            <person name="Komaki H."/>
            <person name="Tamura T."/>
        </authorList>
    </citation>
    <scope>NUCLEOTIDE SEQUENCE</scope>
    <source>
        <strain evidence="2">NBRC 12920</strain>
    </source>
</reference>
<sequence length="146" mass="15960">MFNTGGALSPITGSIFTQAPPIWQELNFKACADGSIQKNNRPLLRFSHMPDQYLYHNGRAMDLEGRPSNSKEPVNKGDFERFSRAPDPNENFPLWANPFGSCGPATGKSGNPWSITSLPPADAGTNPSKAHFCLDKNLKSDPEHSS</sequence>